<evidence type="ECO:0000256" key="1">
    <source>
        <dbReference type="ARBA" id="ARBA00004196"/>
    </source>
</evidence>
<proteinExistence type="inferred from homology"/>
<organism evidence="9 10">
    <name type="scientific">Marssonina brunnea f. sp. multigermtubi (strain MB_m1)</name>
    <name type="common">Marssonina leaf spot fungus</name>
    <dbReference type="NCBI Taxonomy" id="1072389"/>
    <lineage>
        <taxon>Eukaryota</taxon>
        <taxon>Fungi</taxon>
        <taxon>Dikarya</taxon>
        <taxon>Ascomycota</taxon>
        <taxon>Pezizomycotina</taxon>
        <taxon>Leotiomycetes</taxon>
        <taxon>Helotiales</taxon>
        <taxon>Drepanopezizaceae</taxon>
        <taxon>Drepanopeziza</taxon>
    </lineage>
</organism>
<comment type="catalytic activity">
    <reaction evidence="7">
        <text>2 superoxide + 2 H(+) = H2O2 + O2</text>
        <dbReference type="Rhea" id="RHEA:20696"/>
        <dbReference type="ChEBI" id="CHEBI:15378"/>
        <dbReference type="ChEBI" id="CHEBI:15379"/>
        <dbReference type="ChEBI" id="CHEBI:16240"/>
        <dbReference type="ChEBI" id="CHEBI:18421"/>
        <dbReference type="EC" id="1.15.1.1"/>
    </reaction>
</comment>
<feature type="signal peptide" evidence="8">
    <location>
        <begin position="1"/>
        <end position="21"/>
    </location>
</feature>
<gene>
    <name evidence="9" type="ORF">MBM_08331</name>
</gene>
<evidence type="ECO:0000313" key="10">
    <source>
        <dbReference type="Proteomes" id="UP000006753"/>
    </source>
</evidence>
<dbReference type="PANTHER" id="PTHR20910:SF1">
    <property type="entry name" value="SUPEROXIDE DISMUTASE COPPER_ZINC BINDING DOMAIN-CONTAINING PROTEIN"/>
    <property type="match status" value="1"/>
</dbReference>
<dbReference type="InParanoid" id="K1WYC8"/>
<dbReference type="OMA" id="TRITCAD"/>
<feature type="chain" id="PRO_5003853162" description="superoxide dismutase" evidence="8">
    <location>
        <begin position="22"/>
        <end position="295"/>
    </location>
</feature>
<dbReference type="GO" id="GO:0004784">
    <property type="term" value="F:superoxide dismutase activity"/>
    <property type="evidence" value="ECO:0007669"/>
    <property type="project" value="UniProtKB-EC"/>
</dbReference>
<evidence type="ECO:0000256" key="6">
    <source>
        <dbReference type="ARBA" id="ARBA00022862"/>
    </source>
</evidence>
<evidence type="ECO:0000313" key="9">
    <source>
        <dbReference type="EMBL" id="EKD13613.1"/>
    </source>
</evidence>
<dbReference type="Gene3D" id="2.60.40.200">
    <property type="entry name" value="Superoxide dismutase, copper/zinc binding domain"/>
    <property type="match status" value="1"/>
</dbReference>
<keyword evidence="10" id="KW-1185">Reference proteome</keyword>
<dbReference type="InterPro" id="IPR053257">
    <property type="entry name" value="Cu-only_SOD"/>
</dbReference>
<dbReference type="KEGG" id="mbe:MBM_08331"/>
<dbReference type="EMBL" id="JH921449">
    <property type="protein sequence ID" value="EKD13613.1"/>
    <property type="molecule type" value="Genomic_DNA"/>
</dbReference>
<dbReference type="PANTHER" id="PTHR20910">
    <property type="entry name" value="AGAP001623-PA"/>
    <property type="match status" value="1"/>
</dbReference>
<evidence type="ECO:0000256" key="7">
    <source>
        <dbReference type="ARBA" id="ARBA00049204"/>
    </source>
</evidence>
<accession>K1WYC8</accession>
<evidence type="ECO:0000256" key="4">
    <source>
        <dbReference type="ARBA" id="ARBA00012682"/>
    </source>
</evidence>
<dbReference type="eggNOG" id="ENOG502S5NX">
    <property type="taxonomic scope" value="Eukaryota"/>
</dbReference>
<dbReference type="HOGENOM" id="CLU_063073_0_0_1"/>
<evidence type="ECO:0000256" key="3">
    <source>
        <dbReference type="ARBA" id="ARBA00010457"/>
    </source>
</evidence>
<dbReference type="FunFam" id="2.60.40.200:FF:000007">
    <property type="entry name" value="Cell surface Cu-only superoxide dismutase 5"/>
    <property type="match status" value="1"/>
</dbReference>
<dbReference type="GO" id="GO:0046872">
    <property type="term" value="F:metal ion binding"/>
    <property type="evidence" value="ECO:0007669"/>
    <property type="project" value="InterPro"/>
</dbReference>
<keyword evidence="5" id="KW-0964">Secreted</keyword>
<evidence type="ECO:0000256" key="5">
    <source>
        <dbReference type="ARBA" id="ARBA00022525"/>
    </source>
</evidence>
<keyword evidence="6" id="KW-0049">Antioxidant</keyword>
<protein>
    <recommendedName>
        <fullName evidence="4">superoxide dismutase</fullName>
        <ecNumber evidence="4">1.15.1.1</ecNumber>
    </recommendedName>
</protein>
<dbReference type="AlphaFoldDB" id="K1WYC8"/>
<evidence type="ECO:0000256" key="8">
    <source>
        <dbReference type="SAM" id="SignalP"/>
    </source>
</evidence>
<keyword evidence="8" id="KW-0732">Signal</keyword>
<evidence type="ECO:0000256" key="2">
    <source>
        <dbReference type="ARBA" id="ARBA00004613"/>
    </source>
</evidence>
<name>K1WYC8_MARBU</name>
<dbReference type="InterPro" id="IPR036423">
    <property type="entry name" value="SOD-like_Cu/Zn_dom_sf"/>
</dbReference>
<dbReference type="GeneID" id="18764266"/>
<comment type="subcellular location">
    <subcellularLocation>
        <location evidence="1">Cell envelope</location>
    </subcellularLocation>
    <subcellularLocation>
        <location evidence="2">Secreted</location>
    </subcellularLocation>
</comment>
<reference evidence="9 10" key="1">
    <citation type="journal article" date="2012" name="BMC Genomics">
        <title>Sequencing the genome of Marssonina brunnea reveals fungus-poplar co-evolution.</title>
        <authorList>
            <person name="Zhu S."/>
            <person name="Cao Y.-Z."/>
            <person name="Jiang C."/>
            <person name="Tan B.-Y."/>
            <person name="Wang Z."/>
            <person name="Feng S."/>
            <person name="Zhang L."/>
            <person name="Su X.-H."/>
            <person name="Brejova B."/>
            <person name="Vinar T."/>
            <person name="Xu M."/>
            <person name="Wang M.-X."/>
            <person name="Zhang S.-G."/>
            <person name="Huang M.-R."/>
            <person name="Wu R."/>
            <person name="Zhou Y."/>
        </authorList>
    </citation>
    <scope>NUCLEOTIDE SEQUENCE [LARGE SCALE GENOMIC DNA]</scope>
    <source>
        <strain evidence="9 10">MB_m1</strain>
    </source>
</reference>
<dbReference type="SUPFAM" id="SSF49329">
    <property type="entry name" value="Cu,Zn superoxide dismutase-like"/>
    <property type="match status" value="1"/>
</dbReference>
<dbReference type="GO" id="GO:0005576">
    <property type="term" value="C:extracellular region"/>
    <property type="evidence" value="ECO:0007669"/>
    <property type="project" value="UniProtKB-SubCell"/>
</dbReference>
<dbReference type="EC" id="1.15.1.1" evidence="4"/>
<comment type="similarity">
    <text evidence="3">Belongs to the Cu-Zn superoxide dismutase family.</text>
</comment>
<dbReference type="OrthoDB" id="159229at2759"/>
<dbReference type="Proteomes" id="UP000006753">
    <property type="component" value="Unassembled WGS sequence"/>
</dbReference>
<dbReference type="STRING" id="1072389.K1WYC8"/>
<sequence length="295" mass="30892">MHTPISISVLALASTLVLVVAQTSNTTGPVTGIRGNATVVENNPVGKVYTAVLPEQQFNNPQDPRGNVIGSISATANPDGHGVSFTVQFENLPTSGGPFLYHIHDDPVPSDGNCNKTLAHADPFIRGETPPCDASLPQTCQTGDLSGKYGKITSDPFTATYKDDFASTVEGIGAFFGNRSFVIHFANKTRITCANFALAATNTTTNTTITTTPSAVPYPTGGSPTSPTVIGTANASTGAISLLLSLTAVFGLFFALRALKWHSNGPGGIWIEGEWGCVMDGEQLEGAMVHAYKQM</sequence>